<evidence type="ECO:0000313" key="14">
    <source>
        <dbReference type="Proteomes" id="UP000827721"/>
    </source>
</evidence>
<dbReference type="PANTHER" id="PTHR24282">
    <property type="entry name" value="CYTOCHROME P450 FAMILY MEMBER"/>
    <property type="match status" value="1"/>
</dbReference>
<sequence length="501" mass="57447">MLVLAVACVLIISVIWSLKLLYKIWWRPKTIEKELKKQGIHGYPYRLLFGNTKEKIKPAKESESMHDIMPRVNPLLHKLATTYKKVFVVWVGIIPRVSIMDPKLIKEIMLNKSGDFPQLEGNSFTKLFATGLASYDGDKWAIHRKILNPAFHIEKLKQMLPAFSTCSEELIERWEKLVSSGGSSEVDVSQEFLNLTGDVISRVAFGTNFEQGRLVCLLLKEQGTLFLRSYLNMIFPILRFLPTQVNKRMRQIHGEVGALLRVIIENRQRSIQAGNDEKDDLLSLLLKSNQQTSDDRLTIDDVIEECKLFYFAGQETTATLLTWSMILLSMHQNWQERARKEVLQILRKNKPTFDDLNHLKIVNMILLEVLRLYPPTAPSKRTIKKTKLGNMYLPAGVHLSIPLLIVHRDPELWGEDALEFNPERFAQGITNASKDEISYFPFGWGPRKCIGQNFALLEAKLALSQILQYFSFEHSPTYTHAPCSGISLQPKYGAQIILRKL</sequence>
<dbReference type="InterPro" id="IPR050665">
    <property type="entry name" value="Cytochrome_P450_Monooxygen"/>
</dbReference>
<dbReference type="PANTHER" id="PTHR24282:SF247">
    <property type="entry name" value="11-OXO-BETA-AMYRIN 30-OXIDASE-LIKE"/>
    <property type="match status" value="1"/>
</dbReference>
<evidence type="ECO:0008006" key="15">
    <source>
        <dbReference type="Google" id="ProtNLM"/>
    </source>
</evidence>
<dbReference type="SUPFAM" id="SSF48264">
    <property type="entry name" value="Cytochrome P450"/>
    <property type="match status" value="1"/>
</dbReference>
<evidence type="ECO:0000256" key="1">
    <source>
        <dbReference type="ARBA" id="ARBA00001971"/>
    </source>
</evidence>
<dbReference type="InterPro" id="IPR036396">
    <property type="entry name" value="Cyt_P450_sf"/>
</dbReference>
<reference evidence="13 14" key="1">
    <citation type="submission" date="2021-02" db="EMBL/GenBank/DDBJ databases">
        <title>Plant Genome Project.</title>
        <authorList>
            <person name="Zhang R.-G."/>
        </authorList>
    </citation>
    <scope>NUCLEOTIDE SEQUENCE [LARGE SCALE GENOMIC DNA]</scope>
    <source>
        <tissue evidence="13">Leaves</tissue>
    </source>
</reference>
<dbReference type="Pfam" id="PF00067">
    <property type="entry name" value="p450"/>
    <property type="match status" value="1"/>
</dbReference>
<dbReference type="Gene3D" id="1.10.630.10">
    <property type="entry name" value="Cytochrome P450"/>
    <property type="match status" value="1"/>
</dbReference>
<dbReference type="EMBL" id="JAFEMO010000008">
    <property type="protein sequence ID" value="KAH7565914.1"/>
    <property type="molecule type" value="Genomic_DNA"/>
</dbReference>
<keyword evidence="8 12" id="KW-0560">Oxidoreductase</keyword>
<dbReference type="Proteomes" id="UP000827721">
    <property type="component" value="Unassembled WGS sequence"/>
</dbReference>
<dbReference type="PRINTS" id="PR00385">
    <property type="entry name" value="P450"/>
</dbReference>
<comment type="subcellular location">
    <subcellularLocation>
        <location evidence="2">Membrane</location>
        <topology evidence="2">Single-pass membrane protein</topology>
    </subcellularLocation>
</comment>
<keyword evidence="9 12" id="KW-0408">Iron</keyword>
<evidence type="ECO:0000256" key="2">
    <source>
        <dbReference type="ARBA" id="ARBA00004167"/>
    </source>
</evidence>
<keyword evidence="6 12" id="KW-0479">Metal-binding</keyword>
<evidence type="ECO:0000256" key="6">
    <source>
        <dbReference type="ARBA" id="ARBA00022723"/>
    </source>
</evidence>
<keyword evidence="5" id="KW-0812">Transmembrane</keyword>
<keyword evidence="14" id="KW-1185">Reference proteome</keyword>
<evidence type="ECO:0000256" key="11">
    <source>
        <dbReference type="ARBA" id="ARBA00023136"/>
    </source>
</evidence>
<evidence type="ECO:0000256" key="10">
    <source>
        <dbReference type="ARBA" id="ARBA00023033"/>
    </source>
</evidence>
<evidence type="ECO:0000256" key="8">
    <source>
        <dbReference type="ARBA" id="ARBA00023002"/>
    </source>
</evidence>
<keyword evidence="11" id="KW-0472">Membrane</keyword>
<name>A0ABQ8HNJ7_9ROSI</name>
<protein>
    <recommendedName>
        <fullName evidence="15">Cytochrome P450 CYP72A219-like</fullName>
    </recommendedName>
</protein>
<keyword evidence="4 12" id="KW-0349">Heme</keyword>
<dbReference type="InterPro" id="IPR001128">
    <property type="entry name" value="Cyt_P450"/>
</dbReference>
<evidence type="ECO:0000256" key="3">
    <source>
        <dbReference type="ARBA" id="ARBA00010617"/>
    </source>
</evidence>
<dbReference type="InterPro" id="IPR002401">
    <property type="entry name" value="Cyt_P450_E_grp-I"/>
</dbReference>
<evidence type="ECO:0000256" key="12">
    <source>
        <dbReference type="RuleBase" id="RU000461"/>
    </source>
</evidence>
<comment type="similarity">
    <text evidence="3 12">Belongs to the cytochrome P450 family.</text>
</comment>
<evidence type="ECO:0000256" key="4">
    <source>
        <dbReference type="ARBA" id="ARBA00022617"/>
    </source>
</evidence>
<evidence type="ECO:0000256" key="5">
    <source>
        <dbReference type="ARBA" id="ARBA00022692"/>
    </source>
</evidence>
<evidence type="ECO:0000256" key="7">
    <source>
        <dbReference type="ARBA" id="ARBA00022989"/>
    </source>
</evidence>
<dbReference type="InterPro" id="IPR017972">
    <property type="entry name" value="Cyt_P450_CS"/>
</dbReference>
<gene>
    <name evidence="13" type="ORF">JRO89_XS08G0037900</name>
</gene>
<accession>A0ABQ8HNJ7</accession>
<comment type="cofactor">
    <cofactor evidence="1">
        <name>heme</name>
        <dbReference type="ChEBI" id="CHEBI:30413"/>
    </cofactor>
</comment>
<keyword evidence="10 12" id="KW-0503">Monooxygenase</keyword>
<evidence type="ECO:0000313" key="13">
    <source>
        <dbReference type="EMBL" id="KAH7565914.1"/>
    </source>
</evidence>
<organism evidence="13 14">
    <name type="scientific">Xanthoceras sorbifolium</name>
    <dbReference type="NCBI Taxonomy" id="99658"/>
    <lineage>
        <taxon>Eukaryota</taxon>
        <taxon>Viridiplantae</taxon>
        <taxon>Streptophyta</taxon>
        <taxon>Embryophyta</taxon>
        <taxon>Tracheophyta</taxon>
        <taxon>Spermatophyta</taxon>
        <taxon>Magnoliopsida</taxon>
        <taxon>eudicotyledons</taxon>
        <taxon>Gunneridae</taxon>
        <taxon>Pentapetalae</taxon>
        <taxon>rosids</taxon>
        <taxon>malvids</taxon>
        <taxon>Sapindales</taxon>
        <taxon>Sapindaceae</taxon>
        <taxon>Xanthoceroideae</taxon>
        <taxon>Xanthoceras</taxon>
    </lineage>
</organism>
<dbReference type="PROSITE" id="PS00086">
    <property type="entry name" value="CYTOCHROME_P450"/>
    <property type="match status" value="1"/>
</dbReference>
<keyword evidence="7" id="KW-1133">Transmembrane helix</keyword>
<proteinExistence type="inferred from homology"/>
<evidence type="ECO:0000256" key="9">
    <source>
        <dbReference type="ARBA" id="ARBA00023004"/>
    </source>
</evidence>
<comment type="caution">
    <text evidence="13">The sequence shown here is derived from an EMBL/GenBank/DDBJ whole genome shotgun (WGS) entry which is preliminary data.</text>
</comment>
<dbReference type="PRINTS" id="PR00463">
    <property type="entry name" value="EP450I"/>
</dbReference>